<name>A0ABQ9FG73_TEGGR</name>
<dbReference type="InterPro" id="IPR001304">
    <property type="entry name" value="C-type_lectin-like"/>
</dbReference>
<dbReference type="InterPro" id="IPR051663">
    <property type="entry name" value="CLec_Tetranectin-domain"/>
</dbReference>
<dbReference type="InterPro" id="IPR016187">
    <property type="entry name" value="CTDL_fold"/>
</dbReference>
<feature type="domain" description="C-type lectin" evidence="3">
    <location>
        <begin position="7"/>
        <end position="103"/>
    </location>
</feature>
<dbReference type="InterPro" id="IPR016186">
    <property type="entry name" value="C-type_lectin-like/link_sf"/>
</dbReference>
<dbReference type="PANTHER" id="PTHR22799:SF6">
    <property type="entry name" value="C-TYPE LECTIN DOMAIN FAMILY 4 MEMBER M-LIKE"/>
    <property type="match status" value="1"/>
</dbReference>
<dbReference type="EMBL" id="JARBDR010000328">
    <property type="protein sequence ID" value="KAJ8316326.1"/>
    <property type="molecule type" value="Genomic_DNA"/>
</dbReference>
<protein>
    <recommendedName>
        <fullName evidence="3">C-type lectin domain-containing protein</fullName>
    </recommendedName>
</protein>
<dbReference type="PROSITE" id="PS50041">
    <property type="entry name" value="C_TYPE_LECTIN_2"/>
    <property type="match status" value="1"/>
</dbReference>
<evidence type="ECO:0000256" key="1">
    <source>
        <dbReference type="ARBA" id="ARBA00022734"/>
    </source>
</evidence>
<dbReference type="PROSITE" id="PS00615">
    <property type="entry name" value="C_TYPE_LECTIN_1"/>
    <property type="match status" value="1"/>
</dbReference>
<organism evidence="4 5">
    <name type="scientific">Tegillarca granosa</name>
    <name type="common">Malaysian cockle</name>
    <name type="synonym">Anadara granosa</name>
    <dbReference type="NCBI Taxonomy" id="220873"/>
    <lineage>
        <taxon>Eukaryota</taxon>
        <taxon>Metazoa</taxon>
        <taxon>Spiralia</taxon>
        <taxon>Lophotrochozoa</taxon>
        <taxon>Mollusca</taxon>
        <taxon>Bivalvia</taxon>
        <taxon>Autobranchia</taxon>
        <taxon>Pteriomorphia</taxon>
        <taxon>Arcoida</taxon>
        <taxon>Arcoidea</taxon>
        <taxon>Arcidae</taxon>
        <taxon>Tegillarca</taxon>
    </lineage>
</organism>
<dbReference type="Proteomes" id="UP001217089">
    <property type="component" value="Unassembled WGS sequence"/>
</dbReference>
<keyword evidence="5" id="KW-1185">Reference proteome</keyword>
<dbReference type="Pfam" id="PF00059">
    <property type="entry name" value="Lectin_C"/>
    <property type="match status" value="1"/>
</dbReference>
<proteinExistence type="predicted"/>
<comment type="caution">
    <text evidence="4">The sequence shown here is derived from an EMBL/GenBank/DDBJ whole genome shotgun (WGS) entry which is preliminary data.</text>
</comment>
<dbReference type="SUPFAM" id="SSF56436">
    <property type="entry name" value="C-type lectin-like"/>
    <property type="match status" value="1"/>
</dbReference>
<accession>A0ABQ9FG73</accession>
<sequence>MQIINNCHLKGSRLATVTTVDELNLLIAYSRSKGAGIWLDGNDIKNEGKWIWSNNNTPIHPTYWHHGEPNGKRTENCLMISGSGDSWKWFDDSCKRSHYYVCQKNMQNLSEKQCLGLKDLLDELIKCKQHCKKP</sequence>
<keyword evidence="2" id="KW-1015">Disulfide bond</keyword>
<evidence type="ECO:0000256" key="2">
    <source>
        <dbReference type="ARBA" id="ARBA00023157"/>
    </source>
</evidence>
<evidence type="ECO:0000313" key="5">
    <source>
        <dbReference type="Proteomes" id="UP001217089"/>
    </source>
</evidence>
<gene>
    <name evidence="4" type="ORF">KUTeg_006340</name>
</gene>
<dbReference type="PANTHER" id="PTHR22799">
    <property type="entry name" value="TETRANECTIN-RELATED"/>
    <property type="match status" value="1"/>
</dbReference>
<reference evidence="4 5" key="1">
    <citation type="submission" date="2022-12" db="EMBL/GenBank/DDBJ databases">
        <title>Chromosome-level genome of Tegillarca granosa.</title>
        <authorList>
            <person name="Kim J."/>
        </authorList>
    </citation>
    <scope>NUCLEOTIDE SEQUENCE [LARGE SCALE GENOMIC DNA]</scope>
    <source>
        <strain evidence="4">Teg-2019</strain>
        <tissue evidence="4">Adductor muscle</tissue>
    </source>
</reference>
<keyword evidence="1" id="KW-0430">Lectin</keyword>
<evidence type="ECO:0000259" key="3">
    <source>
        <dbReference type="PROSITE" id="PS50041"/>
    </source>
</evidence>
<evidence type="ECO:0000313" key="4">
    <source>
        <dbReference type="EMBL" id="KAJ8316326.1"/>
    </source>
</evidence>
<dbReference type="CDD" id="cd00037">
    <property type="entry name" value="CLECT"/>
    <property type="match status" value="1"/>
</dbReference>
<dbReference type="Gene3D" id="3.10.100.10">
    <property type="entry name" value="Mannose-Binding Protein A, subunit A"/>
    <property type="match status" value="1"/>
</dbReference>
<dbReference type="InterPro" id="IPR018378">
    <property type="entry name" value="C-type_lectin_CS"/>
</dbReference>